<evidence type="ECO:0000256" key="2">
    <source>
        <dbReference type="SAM" id="SignalP"/>
    </source>
</evidence>
<sequence>MTFSSYKLASLLCLSLLLNLGHASPNHNATVMNNENLESILIDSKQKLESAKILNNNDIKIASSESKTSEKLNIKQDIFSFPTINASRQMISDSKRYYASVKEDEAKVYSLSMRADGFIENLFVTQTYTKVKANQPLFSFYAPDIIDAQSELLATMSHPHIAEQKLLLLGVSPKEITKLKTMKKTINAVTFYAPFNGIVFTKNVNNGSGVKKGDEVFRIVDISTLWVIAQINQEDLEFIRQANNTAYVKIEGHDEKIAITLDRIYPNVIDNFVQARFILPNNNLLFFPNAFAQVIIESKPKERLVLPKNAVLFKNGRHFVFINDDGEFMPQEVQARRILGSELYEITYGLEENEAVIKNALFVVDSDAQNNDLF</sequence>
<evidence type="ECO:0000313" key="6">
    <source>
        <dbReference type="Proteomes" id="UP000029922"/>
    </source>
</evidence>
<proteinExistence type="predicted"/>
<evidence type="ECO:0000313" key="7">
    <source>
        <dbReference type="Proteomes" id="UP000255139"/>
    </source>
</evidence>
<gene>
    <name evidence="4" type="primary">cusB</name>
    <name evidence="5" type="ORF">LS73_007630</name>
    <name evidence="4" type="ORF">NCTC12714_00922</name>
</gene>
<dbReference type="Gene3D" id="2.40.420.20">
    <property type="match status" value="1"/>
</dbReference>
<evidence type="ECO:0000313" key="5">
    <source>
        <dbReference type="EMBL" id="TLD99279.1"/>
    </source>
</evidence>
<dbReference type="GO" id="GO:0015679">
    <property type="term" value="P:plasma membrane copper ion transport"/>
    <property type="evidence" value="ECO:0007669"/>
    <property type="project" value="TreeGrafter"/>
</dbReference>
<dbReference type="Gene3D" id="2.40.30.170">
    <property type="match status" value="1"/>
</dbReference>
<evidence type="ECO:0000256" key="1">
    <source>
        <dbReference type="ARBA" id="ARBA00022448"/>
    </source>
</evidence>
<dbReference type="OrthoDB" id="9806939at2"/>
<dbReference type="RefSeq" id="WP_052089615.1">
    <property type="nucleotide sequence ID" value="NZ_FZML01000012.1"/>
</dbReference>
<dbReference type="PANTHER" id="PTHR30097">
    <property type="entry name" value="CATION EFFLUX SYSTEM PROTEIN CUSB"/>
    <property type="match status" value="1"/>
</dbReference>
<dbReference type="GO" id="GO:0046914">
    <property type="term" value="F:transition metal ion binding"/>
    <property type="evidence" value="ECO:0007669"/>
    <property type="project" value="TreeGrafter"/>
</dbReference>
<dbReference type="AlphaFoldDB" id="A0A377PV24"/>
<dbReference type="GO" id="GO:0060003">
    <property type="term" value="P:copper ion export"/>
    <property type="evidence" value="ECO:0007669"/>
    <property type="project" value="TreeGrafter"/>
</dbReference>
<evidence type="ECO:0000259" key="3">
    <source>
        <dbReference type="Pfam" id="PF25919"/>
    </source>
</evidence>
<dbReference type="Proteomes" id="UP000029922">
    <property type="component" value="Unassembled WGS sequence"/>
</dbReference>
<name>A0A377PV24_9HELI</name>
<dbReference type="EMBL" id="UGJE01000002">
    <property type="protein sequence ID" value="STQ86131.1"/>
    <property type="molecule type" value="Genomic_DNA"/>
</dbReference>
<reference evidence="5 6" key="1">
    <citation type="journal article" date="2014" name="Genome Announc.">
        <title>Draft genome sequences of eight enterohepatic helicobacter species isolated from both laboratory and wild rodents.</title>
        <authorList>
            <person name="Sheh A."/>
            <person name="Shen Z."/>
            <person name="Fox J.G."/>
        </authorList>
    </citation>
    <scope>NUCLEOTIDE SEQUENCE [LARGE SCALE GENOMIC DNA]</scope>
    <source>
        <strain evidence="5 6">ST1</strain>
    </source>
</reference>
<organism evidence="4 7">
    <name type="scientific">Helicobacter muridarum</name>
    <dbReference type="NCBI Taxonomy" id="216"/>
    <lineage>
        <taxon>Bacteria</taxon>
        <taxon>Pseudomonadati</taxon>
        <taxon>Campylobacterota</taxon>
        <taxon>Epsilonproteobacteria</taxon>
        <taxon>Campylobacterales</taxon>
        <taxon>Helicobacteraceae</taxon>
        <taxon>Helicobacter</taxon>
    </lineage>
</organism>
<protein>
    <submittedName>
        <fullName evidence="4">Cation efflux system protein</fullName>
    </submittedName>
    <submittedName>
        <fullName evidence="5">Efflux RND transporter periplasmic adaptor subunit</fullName>
    </submittedName>
</protein>
<feature type="signal peptide" evidence="2">
    <location>
        <begin position="1"/>
        <end position="23"/>
    </location>
</feature>
<keyword evidence="7" id="KW-1185">Reference proteome</keyword>
<dbReference type="Proteomes" id="UP000255139">
    <property type="component" value="Unassembled WGS sequence"/>
</dbReference>
<feature type="domain" description="CusB-like barrel-sandwich hybrid" evidence="3">
    <location>
        <begin position="111"/>
        <end position="219"/>
    </location>
</feature>
<dbReference type="InterPro" id="IPR051909">
    <property type="entry name" value="MFP_Cation_Efflux"/>
</dbReference>
<reference evidence="4 7" key="2">
    <citation type="submission" date="2018-06" db="EMBL/GenBank/DDBJ databases">
        <authorList>
            <consortium name="Pathogen Informatics"/>
            <person name="Doyle S."/>
        </authorList>
    </citation>
    <scope>NUCLEOTIDE SEQUENCE [LARGE SCALE GENOMIC DNA]</scope>
    <source>
        <strain evidence="4 7">NCTC12714</strain>
    </source>
</reference>
<dbReference type="STRING" id="216.LS73_05135"/>
<keyword evidence="1" id="KW-0813">Transport</keyword>
<dbReference type="EMBL" id="JRPD02000019">
    <property type="protein sequence ID" value="TLD99279.1"/>
    <property type="molecule type" value="Genomic_DNA"/>
</dbReference>
<accession>A0A377PV24</accession>
<dbReference type="Pfam" id="PF25919">
    <property type="entry name" value="BSH_CusB"/>
    <property type="match status" value="1"/>
</dbReference>
<dbReference type="GO" id="GO:0030288">
    <property type="term" value="C:outer membrane-bounded periplasmic space"/>
    <property type="evidence" value="ECO:0007669"/>
    <property type="project" value="TreeGrafter"/>
</dbReference>
<evidence type="ECO:0000313" key="4">
    <source>
        <dbReference type="EMBL" id="STQ86131.1"/>
    </source>
</evidence>
<dbReference type="PANTHER" id="PTHR30097:SF15">
    <property type="entry name" value="CATION EFFLUX SYSTEM PROTEIN CUSB"/>
    <property type="match status" value="1"/>
</dbReference>
<dbReference type="SUPFAM" id="SSF111369">
    <property type="entry name" value="HlyD-like secretion proteins"/>
    <property type="match status" value="1"/>
</dbReference>
<keyword evidence="2" id="KW-0732">Signal</keyword>
<dbReference type="InterPro" id="IPR058790">
    <property type="entry name" value="BSH_CusB"/>
</dbReference>
<feature type="chain" id="PRO_5033358425" evidence="2">
    <location>
        <begin position="24"/>
        <end position="374"/>
    </location>
</feature>